<dbReference type="GO" id="GO:0030288">
    <property type="term" value="C:outer membrane-bounded periplasmic space"/>
    <property type="evidence" value="ECO:0007669"/>
    <property type="project" value="TreeGrafter"/>
</dbReference>
<sequence>MGRIFISAGHGGMESGGRDPGAIAGGTTEAEEMIRLRDIVVPELRSRGYEVLSVPDQLSLRQTIQWINDRARFGDVALEIHADAFSNPNLRGASAFYIFNNTERKKHGELMLRYLITRLPELPNRGAKPDTDSGVGRLAFCRDVILPSLLLEVGFLTNPQDRALLQNRRRDMALGIVDGLAQWSSLISGEQPPDQFNPVYPIIDIKINNQTYDDRGVLINSNSYIPIDLADRLGVDLTTADNVRRVQYRGVVYVKAIELRDYNIFVGWDAATRTVILRSISQKVCPGLIDRIMGHGSTSEVQLQIFLKNNNQNGLTQFPDLPRLYREEASVEGVNYDIAFAQACVETNFLRFSDRLRPEQNNFGGLGAVTSDEEATFPSARIGVRAHIQHLKAYASQEPLVQPLVDPRFRFVTRGIAPLVEQLSGRWSADLDYGKRIIAVVRRLYESSNLL</sequence>
<feature type="domain" description="MurNAc-LAA" evidence="2">
    <location>
        <begin position="67"/>
        <end position="181"/>
    </location>
</feature>
<dbReference type="RefSeq" id="WP_070393578.1">
    <property type="nucleotide sequence ID" value="NZ_CP017599.1"/>
</dbReference>
<dbReference type="SMART" id="SM00646">
    <property type="entry name" value="Ami_3"/>
    <property type="match status" value="1"/>
</dbReference>
<gene>
    <name evidence="3" type="ORF">BJP34_18265</name>
</gene>
<dbReference type="InterPro" id="IPR050695">
    <property type="entry name" value="N-acetylmuramoyl_amidase_3"/>
</dbReference>
<dbReference type="InterPro" id="IPR002508">
    <property type="entry name" value="MurNAc-LAA_cat"/>
</dbReference>
<accession>A0A1D8TU05</accession>
<dbReference type="Pfam" id="PF01520">
    <property type="entry name" value="Amidase_3"/>
    <property type="match status" value="1"/>
</dbReference>
<dbReference type="GO" id="GO:0004040">
    <property type="term" value="F:amidase activity"/>
    <property type="evidence" value="ECO:0007669"/>
    <property type="project" value="InterPro"/>
</dbReference>
<dbReference type="SUPFAM" id="SSF53187">
    <property type="entry name" value="Zn-dependent exopeptidases"/>
    <property type="match status" value="1"/>
</dbReference>
<organism evidence="3 4">
    <name type="scientific">Moorena producens PAL-8-15-08-1</name>
    <dbReference type="NCBI Taxonomy" id="1458985"/>
    <lineage>
        <taxon>Bacteria</taxon>
        <taxon>Bacillati</taxon>
        <taxon>Cyanobacteriota</taxon>
        <taxon>Cyanophyceae</taxon>
        <taxon>Coleofasciculales</taxon>
        <taxon>Coleofasciculaceae</taxon>
        <taxon>Moorena</taxon>
    </lineage>
</organism>
<dbReference type="GO" id="GO:0008745">
    <property type="term" value="F:N-acetylmuramoyl-L-alanine amidase activity"/>
    <property type="evidence" value="ECO:0007669"/>
    <property type="project" value="InterPro"/>
</dbReference>
<dbReference type="InterPro" id="IPR002901">
    <property type="entry name" value="MGlyc_endo_b_GlcNAc-like_dom"/>
</dbReference>
<dbReference type="STRING" id="1458985.BJP34_18265"/>
<evidence type="ECO:0000256" key="1">
    <source>
        <dbReference type="ARBA" id="ARBA00022801"/>
    </source>
</evidence>
<proteinExistence type="predicted"/>
<evidence type="ECO:0000313" key="4">
    <source>
        <dbReference type="Proteomes" id="UP000177870"/>
    </source>
</evidence>
<keyword evidence="1 3" id="KW-0378">Hydrolase</keyword>
<dbReference type="PANTHER" id="PTHR30404:SF0">
    <property type="entry name" value="N-ACETYLMURAMOYL-L-ALANINE AMIDASE AMIC"/>
    <property type="match status" value="1"/>
</dbReference>
<dbReference type="OrthoDB" id="9763643at2"/>
<reference evidence="4" key="1">
    <citation type="submission" date="2016-10" db="EMBL/GenBank/DDBJ databases">
        <title>Comparative genomics uncovers the prolific and rare metabolic potential of the cyanobacterial genus Moorea.</title>
        <authorList>
            <person name="Leao T."/>
            <person name="Castelao G."/>
            <person name="Korobeynikov A."/>
            <person name="Monroe E.A."/>
            <person name="Podell S."/>
            <person name="Glukhov E."/>
            <person name="Allen E."/>
            <person name="Gerwick W.H."/>
            <person name="Gerwick L."/>
        </authorList>
    </citation>
    <scope>NUCLEOTIDE SEQUENCE [LARGE SCALE GENOMIC DNA]</scope>
    <source>
        <strain evidence="4">PAL-8-15-08-1</strain>
    </source>
</reference>
<protein>
    <submittedName>
        <fullName evidence="3">Cell wall hydrolase</fullName>
    </submittedName>
</protein>
<dbReference type="Gene3D" id="3.40.630.40">
    <property type="entry name" value="Zn-dependent exopeptidases"/>
    <property type="match status" value="1"/>
</dbReference>
<dbReference type="Proteomes" id="UP000177870">
    <property type="component" value="Chromosome"/>
</dbReference>
<dbReference type="KEGG" id="mpro:BJP34_18265"/>
<dbReference type="EMBL" id="CP017599">
    <property type="protein sequence ID" value="AOX01128.1"/>
    <property type="molecule type" value="Genomic_DNA"/>
</dbReference>
<dbReference type="Pfam" id="PF01832">
    <property type="entry name" value="Glucosaminidase"/>
    <property type="match status" value="1"/>
</dbReference>
<evidence type="ECO:0000313" key="3">
    <source>
        <dbReference type="EMBL" id="AOX01128.1"/>
    </source>
</evidence>
<evidence type="ECO:0000259" key="2">
    <source>
        <dbReference type="SMART" id="SM00646"/>
    </source>
</evidence>
<dbReference type="PANTHER" id="PTHR30404">
    <property type="entry name" value="N-ACETYLMURAMOYL-L-ALANINE AMIDASE"/>
    <property type="match status" value="1"/>
</dbReference>
<dbReference type="AlphaFoldDB" id="A0A1D8TU05"/>
<dbReference type="GO" id="GO:0009253">
    <property type="term" value="P:peptidoglycan catabolic process"/>
    <property type="evidence" value="ECO:0007669"/>
    <property type="project" value="InterPro"/>
</dbReference>
<name>A0A1D8TU05_9CYAN</name>
<dbReference type="CDD" id="cd02696">
    <property type="entry name" value="MurNAc-LAA"/>
    <property type="match status" value="1"/>
</dbReference>